<feature type="chain" id="PRO_5004510439" evidence="1">
    <location>
        <begin position="20"/>
        <end position="56"/>
    </location>
</feature>
<reference evidence="2 3" key="2">
    <citation type="submission" date="2013-04" db="EMBL/GenBank/DDBJ databases">
        <title>The Genome Sequence of Bilophila wadsworthia 3_1_6.</title>
        <authorList>
            <consortium name="The Broad Institute Genomics Platform"/>
            <person name="Earl A."/>
            <person name="Ward D."/>
            <person name="Feldgarden M."/>
            <person name="Gevers D."/>
            <person name="Sibley C."/>
            <person name="Strauss J."/>
            <person name="Allen-Vercoe E."/>
            <person name="Walker B."/>
            <person name="Young S."/>
            <person name="Zeng Q."/>
            <person name="Gargeya S."/>
            <person name="Fitzgerald M."/>
            <person name="Haas B."/>
            <person name="Abouelleil A."/>
            <person name="Allen A.W."/>
            <person name="Alvarado L."/>
            <person name="Arachchi H.M."/>
            <person name="Berlin A.M."/>
            <person name="Chapman S.B."/>
            <person name="Gainer-Dewar J."/>
            <person name="Goldberg J."/>
            <person name="Griggs A."/>
            <person name="Gujja S."/>
            <person name="Hansen M."/>
            <person name="Howarth C."/>
            <person name="Imamovic A."/>
            <person name="Ireland A."/>
            <person name="Larimer J."/>
            <person name="McCowan C."/>
            <person name="Murphy C."/>
            <person name="Pearson M."/>
            <person name="Poon T.W."/>
            <person name="Priest M."/>
            <person name="Roberts A."/>
            <person name="Saif S."/>
            <person name="Shea T."/>
            <person name="Sisk P."/>
            <person name="Sykes S."/>
            <person name="Wortman J."/>
            <person name="Nusbaum C."/>
            <person name="Birren B."/>
        </authorList>
    </citation>
    <scope>NUCLEOTIDE SEQUENCE [LARGE SCALE GENOMIC DNA]</scope>
    <source>
        <strain evidence="2 3">3_1_6</strain>
    </source>
</reference>
<accession>S2LBA1</accession>
<gene>
    <name evidence="2" type="ORF">HMPREF0179_05062</name>
</gene>
<proteinExistence type="predicted"/>
<feature type="signal peptide" evidence="1">
    <location>
        <begin position="1"/>
        <end position="19"/>
    </location>
</feature>
<keyword evidence="1" id="KW-0732">Signal</keyword>
<dbReference type="EMBL" id="ADCP02000001">
    <property type="protein sequence ID" value="EPC05777.1"/>
    <property type="molecule type" value="Genomic_DNA"/>
</dbReference>
<protein>
    <submittedName>
        <fullName evidence="2">Uncharacterized protein</fullName>
    </submittedName>
</protein>
<keyword evidence="3" id="KW-1185">Reference proteome</keyword>
<name>S2LBA1_BILW3</name>
<dbReference type="Proteomes" id="UP000006034">
    <property type="component" value="Unassembled WGS sequence"/>
</dbReference>
<comment type="caution">
    <text evidence="2">The sequence shown here is derived from an EMBL/GenBank/DDBJ whole genome shotgun (WGS) entry which is preliminary data.</text>
</comment>
<dbReference type="HOGENOM" id="CLU_3004975_0_0_7"/>
<evidence type="ECO:0000313" key="3">
    <source>
        <dbReference type="Proteomes" id="UP000006034"/>
    </source>
</evidence>
<dbReference type="AlphaFoldDB" id="S2LBA1"/>
<reference evidence="2 3" key="1">
    <citation type="submission" date="2010-10" db="EMBL/GenBank/DDBJ databases">
        <authorList>
            <consortium name="The Broad Institute Genome Sequencing Platform"/>
            <person name="Ward D."/>
            <person name="Earl A."/>
            <person name="Feldgarden M."/>
            <person name="Young S.K."/>
            <person name="Gargeya S."/>
            <person name="Zeng Q."/>
            <person name="Alvarado L."/>
            <person name="Berlin A."/>
            <person name="Bochicchio J."/>
            <person name="Chapman S.B."/>
            <person name="Chen Z."/>
            <person name="Freedman E."/>
            <person name="Gellesch M."/>
            <person name="Goldberg J."/>
            <person name="Griggs A."/>
            <person name="Gujja S."/>
            <person name="Heilman E."/>
            <person name="Heiman D."/>
            <person name="Howarth C."/>
            <person name="Mehta T."/>
            <person name="Neiman D."/>
            <person name="Pearson M."/>
            <person name="Roberts A."/>
            <person name="Saif S."/>
            <person name="Shea T."/>
            <person name="Shenoy N."/>
            <person name="Sisk P."/>
            <person name="Stolte C."/>
            <person name="Sykes S."/>
            <person name="White J."/>
            <person name="Yandava C."/>
            <person name="Allen-Vercoe E."/>
            <person name="Sibley C."/>
            <person name="Ambrose C.E."/>
            <person name="Strauss J."/>
            <person name="Daigneault M."/>
            <person name="Haas B."/>
            <person name="Nusbaum C."/>
            <person name="Birren B."/>
        </authorList>
    </citation>
    <scope>NUCLEOTIDE SEQUENCE [LARGE SCALE GENOMIC DNA]</scope>
    <source>
        <strain evidence="2 3">3_1_6</strain>
    </source>
</reference>
<evidence type="ECO:0000256" key="1">
    <source>
        <dbReference type="SAM" id="SignalP"/>
    </source>
</evidence>
<organism evidence="2 3">
    <name type="scientific">Bilophila wadsworthia (strain 3_1_6)</name>
    <dbReference type="NCBI Taxonomy" id="563192"/>
    <lineage>
        <taxon>Bacteria</taxon>
        <taxon>Pseudomonadati</taxon>
        <taxon>Thermodesulfobacteriota</taxon>
        <taxon>Desulfovibrionia</taxon>
        <taxon>Desulfovibrionales</taxon>
        <taxon>Desulfovibrionaceae</taxon>
        <taxon>Bilophila</taxon>
    </lineage>
</organism>
<evidence type="ECO:0000313" key="2">
    <source>
        <dbReference type="EMBL" id="EPC05777.1"/>
    </source>
</evidence>
<sequence>MKKFFLVLLFCVFPFHVLAGDVSYWADGQIKSIDGQDASYWSDGQMKSIGKEFPER</sequence>